<dbReference type="SFLD" id="SFLDG01140">
    <property type="entry name" value="C2.B:_Phosphomannomutase_and_P"/>
    <property type="match status" value="1"/>
</dbReference>
<dbReference type="OrthoDB" id="9815690at2"/>
<dbReference type="SFLD" id="SFLDG01141">
    <property type="entry name" value="C2.B.1:_Sucrose_Phosphatase_Li"/>
    <property type="match status" value="1"/>
</dbReference>
<dbReference type="AlphaFoldDB" id="A0A094JH80"/>
<dbReference type="InterPro" id="IPR006379">
    <property type="entry name" value="HAD-SF_hydro_IIB"/>
</dbReference>
<dbReference type="GO" id="GO:0016791">
    <property type="term" value="F:phosphatase activity"/>
    <property type="evidence" value="ECO:0007669"/>
    <property type="project" value="UniProtKB-ARBA"/>
</dbReference>
<evidence type="ECO:0000256" key="1">
    <source>
        <dbReference type="ARBA" id="ARBA00022801"/>
    </source>
</evidence>
<evidence type="ECO:0000313" key="3">
    <source>
        <dbReference type="EMBL" id="KFZ37369.1"/>
    </source>
</evidence>
<proteinExistence type="predicted"/>
<dbReference type="PANTHER" id="PTHR46521:SF4">
    <property type="entry name" value="SUCROSE-PHOSPHATASE 2-RELATED"/>
    <property type="match status" value="1"/>
</dbReference>
<dbReference type="STRING" id="1515746.HR45_10115"/>
<dbReference type="Pfam" id="PF05116">
    <property type="entry name" value="S6PP"/>
    <property type="match status" value="1"/>
</dbReference>
<dbReference type="Gene3D" id="3.40.50.1000">
    <property type="entry name" value="HAD superfamily/HAD-like"/>
    <property type="match status" value="1"/>
</dbReference>
<dbReference type="InterPro" id="IPR051518">
    <property type="entry name" value="Sucrose_Phosphatase"/>
</dbReference>
<dbReference type="EMBL" id="JPEO01000006">
    <property type="protein sequence ID" value="KFZ37369.1"/>
    <property type="molecule type" value="Genomic_DNA"/>
</dbReference>
<reference evidence="3 4" key="1">
    <citation type="submission" date="2014-06" db="EMBL/GenBank/DDBJ databases">
        <title>Shewanella sp. YQH10.</title>
        <authorList>
            <person name="Liu Y."/>
            <person name="Zeng R."/>
        </authorList>
    </citation>
    <scope>NUCLEOTIDE SEQUENCE [LARGE SCALE GENOMIC DNA]</scope>
    <source>
        <strain evidence="3 4">YQH10</strain>
    </source>
</reference>
<dbReference type="InterPro" id="IPR036412">
    <property type="entry name" value="HAD-like_sf"/>
</dbReference>
<protein>
    <recommendedName>
        <fullName evidence="2">Sucrose phosphatase-like domain-containing protein</fullName>
    </recommendedName>
</protein>
<organism evidence="3 4">
    <name type="scientific">Shewanella mangrovi</name>
    <dbReference type="NCBI Taxonomy" id="1515746"/>
    <lineage>
        <taxon>Bacteria</taxon>
        <taxon>Pseudomonadati</taxon>
        <taxon>Pseudomonadota</taxon>
        <taxon>Gammaproteobacteria</taxon>
        <taxon>Alteromonadales</taxon>
        <taxon>Shewanellaceae</taxon>
        <taxon>Shewanella</taxon>
    </lineage>
</organism>
<dbReference type="RefSeq" id="WP_037442479.1">
    <property type="nucleotide sequence ID" value="NZ_JPEO01000006.1"/>
</dbReference>
<feature type="domain" description="Sucrose phosphatase-like" evidence="2">
    <location>
        <begin position="3"/>
        <end position="247"/>
    </location>
</feature>
<dbReference type="Proteomes" id="UP000029264">
    <property type="component" value="Unassembled WGS sequence"/>
</dbReference>
<gene>
    <name evidence="3" type="ORF">HR45_10115</name>
</gene>
<dbReference type="eggNOG" id="COG0561">
    <property type="taxonomic scope" value="Bacteria"/>
</dbReference>
<name>A0A094JH80_9GAMM</name>
<keyword evidence="1" id="KW-0378">Hydrolase</keyword>
<dbReference type="PANTHER" id="PTHR46521">
    <property type="entry name" value="SUCROSE-PHOSPHATASE 2-RELATED"/>
    <property type="match status" value="1"/>
</dbReference>
<dbReference type="Gene3D" id="3.90.1070.10">
    <property type="match status" value="1"/>
</dbReference>
<accession>A0A094JH80</accession>
<sequence>MLELLCTDLDRTLLPNGEQPESDNARRLFTTLVSASHCKLAYVSGRDLGLMQQAISDYQLPLPDYAITDVGSMIYVRSGDSYLPLSSWQQYLEAQWPGESSALAALLGEFTLLELQEDARQKPFKLSYQITPAKALSKALDEVKSRLAELAWPVNLIASVDETSDEGLLDLLPANAGKRAAIDFLVAELGLSDDAVFFSGDSGNDLDVLVSPYPSVLVKNAITDVVLQAMTRSKIAGLEETLWVAQGDESLGLNGYYSAGIVEGLLYFYPELESWLTVEQDEQ</sequence>
<dbReference type="SUPFAM" id="SSF56784">
    <property type="entry name" value="HAD-like"/>
    <property type="match status" value="1"/>
</dbReference>
<dbReference type="InterPro" id="IPR023214">
    <property type="entry name" value="HAD_sf"/>
</dbReference>
<dbReference type="SFLD" id="SFLDS00003">
    <property type="entry name" value="Haloacid_Dehalogenase"/>
    <property type="match status" value="1"/>
</dbReference>
<keyword evidence="4" id="KW-1185">Reference proteome</keyword>
<dbReference type="NCBIfam" id="TIGR01484">
    <property type="entry name" value="HAD-SF-IIB"/>
    <property type="match status" value="1"/>
</dbReference>
<comment type="caution">
    <text evidence="3">The sequence shown here is derived from an EMBL/GenBank/DDBJ whole genome shotgun (WGS) entry which is preliminary data.</text>
</comment>
<dbReference type="InterPro" id="IPR006380">
    <property type="entry name" value="SPP-like_dom"/>
</dbReference>
<dbReference type="GO" id="GO:0000287">
    <property type="term" value="F:magnesium ion binding"/>
    <property type="evidence" value="ECO:0007669"/>
    <property type="project" value="UniProtKB-ARBA"/>
</dbReference>
<evidence type="ECO:0000259" key="2">
    <source>
        <dbReference type="Pfam" id="PF05116"/>
    </source>
</evidence>
<evidence type="ECO:0000313" key="4">
    <source>
        <dbReference type="Proteomes" id="UP000029264"/>
    </source>
</evidence>